<dbReference type="AlphaFoldDB" id="A0A067LC87"/>
<evidence type="ECO:0000313" key="1">
    <source>
        <dbReference type="EMBL" id="KDP42105.1"/>
    </source>
</evidence>
<proteinExistence type="predicted"/>
<gene>
    <name evidence="1" type="ORF">JCGZ_01893</name>
</gene>
<keyword evidence="2" id="KW-1185">Reference proteome</keyword>
<protein>
    <submittedName>
        <fullName evidence="1">Uncharacterized protein</fullName>
    </submittedName>
</protein>
<organism evidence="1 2">
    <name type="scientific">Jatropha curcas</name>
    <name type="common">Barbados nut</name>
    <dbReference type="NCBI Taxonomy" id="180498"/>
    <lineage>
        <taxon>Eukaryota</taxon>
        <taxon>Viridiplantae</taxon>
        <taxon>Streptophyta</taxon>
        <taxon>Embryophyta</taxon>
        <taxon>Tracheophyta</taxon>
        <taxon>Spermatophyta</taxon>
        <taxon>Magnoliopsida</taxon>
        <taxon>eudicotyledons</taxon>
        <taxon>Gunneridae</taxon>
        <taxon>Pentapetalae</taxon>
        <taxon>rosids</taxon>
        <taxon>fabids</taxon>
        <taxon>Malpighiales</taxon>
        <taxon>Euphorbiaceae</taxon>
        <taxon>Crotonoideae</taxon>
        <taxon>Jatropheae</taxon>
        <taxon>Jatropha</taxon>
    </lineage>
</organism>
<dbReference type="Proteomes" id="UP000027138">
    <property type="component" value="Unassembled WGS sequence"/>
</dbReference>
<evidence type="ECO:0000313" key="2">
    <source>
        <dbReference type="Proteomes" id="UP000027138"/>
    </source>
</evidence>
<reference evidence="1 2" key="1">
    <citation type="journal article" date="2014" name="PLoS ONE">
        <title>Global Analysis of Gene Expression Profiles in Physic Nut (Jatropha curcas L.) Seedlings Exposed to Salt Stress.</title>
        <authorList>
            <person name="Zhang L."/>
            <person name="Zhang C."/>
            <person name="Wu P."/>
            <person name="Chen Y."/>
            <person name="Li M."/>
            <person name="Jiang H."/>
            <person name="Wu G."/>
        </authorList>
    </citation>
    <scope>NUCLEOTIDE SEQUENCE [LARGE SCALE GENOMIC DNA]</scope>
    <source>
        <strain evidence="2">cv. GZQX0401</strain>
        <tissue evidence="1">Young leaves</tissue>
    </source>
</reference>
<sequence>MVVISSIVYLHMKIILDLLETKFDDNPCTSIADWAAIARGEGKKESGEPPICLR</sequence>
<accession>A0A067LC87</accession>
<dbReference type="EMBL" id="KK914312">
    <property type="protein sequence ID" value="KDP42105.1"/>
    <property type="molecule type" value="Genomic_DNA"/>
</dbReference>
<name>A0A067LC87_JATCU</name>